<dbReference type="AlphaFoldDB" id="A0A0M9A5K2"/>
<protein>
    <submittedName>
        <fullName evidence="1">Uncharacterized protein</fullName>
    </submittedName>
</protein>
<accession>A0A0M9A5K2</accession>
<keyword evidence="2" id="KW-1185">Reference proteome</keyword>
<evidence type="ECO:0000313" key="1">
    <source>
        <dbReference type="EMBL" id="KOX76916.1"/>
    </source>
</evidence>
<sequence length="217" mass="23965">MYDLKETMLDEGVIEIRGTARPVKPTGFPSAKRYNVGFTPPATAGNGFKGPARREYIIIRAGFALPGVTRGSRCSHLSARRYPHQVLKLGLPPLYATLACGRTKGDICTTATERYSGHIAIFPKTNSHEKRRPLIDTLLTGHELTRVLTLVLAILIFDTQGDSVTKISIVTVKNFSMHCMQTLCLNGLSEDSYESLDVRPPKRQICKICCVPLYVAD</sequence>
<organism evidence="1 2">
    <name type="scientific">Melipona quadrifasciata</name>
    <dbReference type="NCBI Taxonomy" id="166423"/>
    <lineage>
        <taxon>Eukaryota</taxon>
        <taxon>Metazoa</taxon>
        <taxon>Ecdysozoa</taxon>
        <taxon>Arthropoda</taxon>
        <taxon>Hexapoda</taxon>
        <taxon>Insecta</taxon>
        <taxon>Pterygota</taxon>
        <taxon>Neoptera</taxon>
        <taxon>Endopterygota</taxon>
        <taxon>Hymenoptera</taxon>
        <taxon>Apocrita</taxon>
        <taxon>Aculeata</taxon>
        <taxon>Apoidea</taxon>
        <taxon>Anthophila</taxon>
        <taxon>Apidae</taxon>
        <taxon>Melipona</taxon>
    </lineage>
</organism>
<dbReference type="EMBL" id="KQ435737">
    <property type="protein sequence ID" value="KOX76916.1"/>
    <property type="molecule type" value="Genomic_DNA"/>
</dbReference>
<name>A0A0M9A5K2_9HYME</name>
<dbReference type="Proteomes" id="UP000053105">
    <property type="component" value="Unassembled WGS sequence"/>
</dbReference>
<evidence type="ECO:0000313" key="2">
    <source>
        <dbReference type="Proteomes" id="UP000053105"/>
    </source>
</evidence>
<gene>
    <name evidence="1" type="ORF">WN51_10772</name>
</gene>
<proteinExistence type="predicted"/>
<reference evidence="1 2" key="1">
    <citation type="submission" date="2015-07" db="EMBL/GenBank/DDBJ databases">
        <title>The genome of Melipona quadrifasciata.</title>
        <authorList>
            <person name="Pan H."/>
            <person name="Kapheim K."/>
        </authorList>
    </citation>
    <scope>NUCLEOTIDE SEQUENCE [LARGE SCALE GENOMIC DNA]</scope>
    <source>
        <strain evidence="1">0111107301</strain>
        <tissue evidence="1">Whole body</tissue>
    </source>
</reference>